<dbReference type="Pfam" id="PF00990">
    <property type="entry name" value="GGDEF"/>
    <property type="match status" value="1"/>
</dbReference>
<feature type="transmembrane region" description="Helical" evidence="2">
    <location>
        <begin position="56"/>
        <end position="75"/>
    </location>
</feature>
<feature type="domain" description="PAS" evidence="3">
    <location>
        <begin position="361"/>
        <end position="401"/>
    </location>
</feature>
<feature type="compositionally biased region" description="Basic and acidic residues" evidence="1">
    <location>
        <begin position="268"/>
        <end position="277"/>
    </location>
</feature>
<dbReference type="CDD" id="cd00130">
    <property type="entry name" value="PAS"/>
    <property type="match status" value="1"/>
</dbReference>
<keyword evidence="6" id="KW-1185">Reference proteome</keyword>
<dbReference type="Gene3D" id="3.30.70.270">
    <property type="match status" value="1"/>
</dbReference>
<dbReference type="SUPFAM" id="SSF55785">
    <property type="entry name" value="PYP-like sensor domain (PAS domain)"/>
    <property type="match status" value="1"/>
</dbReference>
<evidence type="ECO:0000259" key="3">
    <source>
        <dbReference type="PROSITE" id="PS50112"/>
    </source>
</evidence>
<dbReference type="EMBL" id="CP028519">
    <property type="protein sequence ID" value="AVY94807.1"/>
    <property type="molecule type" value="Genomic_DNA"/>
</dbReference>
<sequence length="664" mass="73151">MARGASACTAARDGARHCFCAELAICNCLHIRLSKTIVINGFRYGVIFMLPSRLRLAAALLVPAAALLLSSGYWWSQSLAHQKLLDTARQAAEHRAIQLASAVAQQTDTLLQMVDVTLQTLGNEYVDEEFSGFLRSVSYARASFPAVAEMQVSINNAQGQMVYSSVGLNHTISVADREYFRFHQRTARSGLFVGEPLLARTTGTWLIPISRPMFDKRGFAGVITIGIAPAYLLQRWHELQLLPRDVVYVIRRDGSYLARSLSLSQAMTEREPDEVPHPGRSGRRQGLLERDSDFDAVHRLIGWQKLGTGDMAAAVGLDLDAVMSPVESYITQSRLRSVAINILLLLICVLITWLIMRLQRHRAMLQAIYDVLPVGVVVTDPQGHIVDCNQMSEQLLGLERKVQLSSDLSRFEGRLYHADGSRMSAAELPGMRALLGGELVHHEEVGFIHPAQKAMCWLSISAIPCSDAGYGVVIAFIDITHSRNHRQAVEHIAFHDALTGLPNRRLLSDRLNQALSRTARQPGRLVVCFLDLDGFKPVNDKHGHDAGDALLMEIAKRLQKVVRTGDTVARLGGDEFVVVLNGLGSAQEMDDVLERIAAAVATPVELGASQTAQVTASIGVAMHPEDGDDADTLLRYADQAMYRAKQSGQCICHFRREGRESVVW</sequence>
<dbReference type="InterPro" id="IPR000160">
    <property type="entry name" value="GGDEF_dom"/>
</dbReference>
<dbReference type="InterPro" id="IPR035965">
    <property type="entry name" value="PAS-like_dom_sf"/>
</dbReference>
<dbReference type="KEGG" id="maer:DAI18_12740"/>
<dbReference type="CDD" id="cd12914">
    <property type="entry name" value="PDC1_DGC_like"/>
    <property type="match status" value="1"/>
</dbReference>
<dbReference type="PANTHER" id="PTHR46663">
    <property type="entry name" value="DIGUANYLATE CYCLASE DGCT-RELATED"/>
    <property type="match status" value="1"/>
</dbReference>
<dbReference type="Gene3D" id="3.30.450.20">
    <property type="entry name" value="PAS domain"/>
    <property type="match status" value="3"/>
</dbReference>
<organism evidence="5 6">
    <name type="scientific">Microvirgula aerodenitrificans</name>
    <dbReference type="NCBI Taxonomy" id="57480"/>
    <lineage>
        <taxon>Bacteria</taxon>
        <taxon>Pseudomonadati</taxon>
        <taxon>Pseudomonadota</taxon>
        <taxon>Betaproteobacteria</taxon>
        <taxon>Neisseriales</taxon>
        <taxon>Aquaspirillaceae</taxon>
        <taxon>Microvirgula</taxon>
    </lineage>
</organism>
<dbReference type="SMART" id="SM00091">
    <property type="entry name" value="PAS"/>
    <property type="match status" value="1"/>
</dbReference>
<accession>A0A2S0PC07</accession>
<evidence type="ECO:0008006" key="7">
    <source>
        <dbReference type="Google" id="ProtNLM"/>
    </source>
</evidence>
<protein>
    <recommendedName>
        <fullName evidence="7">GGDEF domain-containing protein</fullName>
    </recommendedName>
</protein>
<dbReference type="AlphaFoldDB" id="A0A2S0PC07"/>
<dbReference type="InterPro" id="IPR052163">
    <property type="entry name" value="DGC-Regulatory_Protein"/>
</dbReference>
<evidence type="ECO:0000256" key="1">
    <source>
        <dbReference type="SAM" id="MobiDB-lite"/>
    </source>
</evidence>
<feature type="transmembrane region" description="Helical" evidence="2">
    <location>
        <begin position="338"/>
        <end position="356"/>
    </location>
</feature>
<dbReference type="InterPro" id="IPR029787">
    <property type="entry name" value="Nucleotide_cyclase"/>
</dbReference>
<dbReference type="InterPro" id="IPR000014">
    <property type="entry name" value="PAS"/>
</dbReference>
<dbReference type="SUPFAM" id="SSF55073">
    <property type="entry name" value="Nucleotide cyclase"/>
    <property type="match status" value="1"/>
</dbReference>
<dbReference type="SMART" id="SM00267">
    <property type="entry name" value="GGDEF"/>
    <property type="match status" value="1"/>
</dbReference>
<dbReference type="FunFam" id="3.30.70.270:FF:000001">
    <property type="entry name" value="Diguanylate cyclase domain protein"/>
    <property type="match status" value="1"/>
</dbReference>
<reference evidence="5 6" key="1">
    <citation type="submission" date="2018-04" db="EMBL/GenBank/DDBJ databases">
        <title>Denitrifier Microvirgula.</title>
        <authorList>
            <person name="Anderson E."/>
            <person name="Jang J."/>
            <person name="Ishii S."/>
        </authorList>
    </citation>
    <scope>NUCLEOTIDE SEQUENCE [LARGE SCALE GENOMIC DNA]</scope>
    <source>
        <strain evidence="5 6">BE2.4</strain>
    </source>
</reference>
<dbReference type="CDD" id="cd12915">
    <property type="entry name" value="PDC2_DGC_like"/>
    <property type="match status" value="1"/>
</dbReference>
<evidence type="ECO:0000313" key="6">
    <source>
        <dbReference type="Proteomes" id="UP000244173"/>
    </source>
</evidence>
<keyword evidence="2" id="KW-0812">Transmembrane</keyword>
<keyword evidence="2" id="KW-0472">Membrane</keyword>
<feature type="domain" description="GGDEF" evidence="4">
    <location>
        <begin position="523"/>
        <end position="657"/>
    </location>
</feature>
<dbReference type="PROSITE" id="PS50112">
    <property type="entry name" value="PAS"/>
    <property type="match status" value="1"/>
</dbReference>
<dbReference type="CDD" id="cd01949">
    <property type="entry name" value="GGDEF"/>
    <property type="match status" value="1"/>
</dbReference>
<dbReference type="Pfam" id="PF13188">
    <property type="entry name" value="PAS_8"/>
    <property type="match status" value="1"/>
</dbReference>
<dbReference type="STRING" id="1122240.GCA_000620105_01785"/>
<feature type="region of interest" description="Disordered" evidence="1">
    <location>
        <begin position="267"/>
        <end position="286"/>
    </location>
</feature>
<gene>
    <name evidence="5" type="ORF">DAI18_12740</name>
</gene>
<evidence type="ECO:0000259" key="4">
    <source>
        <dbReference type="PROSITE" id="PS50887"/>
    </source>
</evidence>
<name>A0A2S0PC07_9NEIS</name>
<dbReference type="InterPro" id="IPR043128">
    <property type="entry name" value="Rev_trsase/Diguanyl_cyclase"/>
</dbReference>
<keyword evidence="2" id="KW-1133">Transmembrane helix</keyword>
<dbReference type="Proteomes" id="UP000244173">
    <property type="component" value="Chromosome"/>
</dbReference>
<evidence type="ECO:0000313" key="5">
    <source>
        <dbReference type="EMBL" id="AVY94807.1"/>
    </source>
</evidence>
<dbReference type="PROSITE" id="PS50887">
    <property type="entry name" value="GGDEF"/>
    <property type="match status" value="1"/>
</dbReference>
<dbReference type="GO" id="GO:0003824">
    <property type="term" value="F:catalytic activity"/>
    <property type="evidence" value="ECO:0007669"/>
    <property type="project" value="UniProtKB-ARBA"/>
</dbReference>
<dbReference type="PANTHER" id="PTHR46663:SF3">
    <property type="entry name" value="SLL0267 PROTEIN"/>
    <property type="match status" value="1"/>
</dbReference>
<dbReference type="NCBIfam" id="TIGR00254">
    <property type="entry name" value="GGDEF"/>
    <property type="match status" value="1"/>
</dbReference>
<evidence type="ECO:0000256" key="2">
    <source>
        <dbReference type="SAM" id="Phobius"/>
    </source>
</evidence>
<proteinExistence type="predicted"/>